<sequence>MIRSSTEFSKKKKKPFYKKILLALTSPLGGISRELEDFIENLALLVDSGLDIVSSLHAVRFDTRTPQVLEIIDSVIDDIDSGYPLWRSLDRNKVVQSYLVTFVRIGEESGQLPENLALVVEQIKKNRMFRSKLLSAMLYPAIILGLSLVLGLGIFIFVIPRLSAVYSALNIEMPVITSLLIGLGDFLSQYGIIVVPLIFVFVILLYRFLFVREKSKHIGQKMIFAIKPLRIIVTNIEVARMGFLLGTLLKAGLPILDAVNSLVKSSDFYHYRNFYLHLAMRIEDGYSFADTFKSYSGIGKIIPLPVQQILIAAERSGNFVHSLEQIGERFEDRIDTSSKNLSVLLEPVMLIAVWLGVVFVALSVILPVYNLVGGVGQARYTSATNTSTATPVPTMQIFRQITIKDEFRTIELYNQPDGNVIETISEERTLLYEGKSNGWYLIVNTSGKPRGWVEEIYIEDNSGS</sequence>
<dbReference type="InterPro" id="IPR042094">
    <property type="entry name" value="T2SS_GspF_sf"/>
</dbReference>
<feature type="transmembrane region" description="Helical" evidence="7">
    <location>
        <begin position="231"/>
        <end position="253"/>
    </location>
</feature>
<feature type="transmembrane region" description="Helical" evidence="7">
    <location>
        <begin position="137"/>
        <end position="158"/>
    </location>
</feature>
<keyword evidence="3" id="KW-1003">Cell membrane</keyword>
<dbReference type="EMBL" id="JACFOF010000001">
    <property type="protein sequence ID" value="MBW7953228.1"/>
    <property type="molecule type" value="Genomic_DNA"/>
</dbReference>
<dbReference type="InterPro" id="IPR003004">
    <property type="entry name" value="GspF/PilC"/>
</dbReference>
<feature type="domain" description="Type II secretion system protein GspF" evidence="8">
    <location>
        <begin position="244"/>
        <end position="367"/>
    </location>
</feature>
<evidence type="ECO:0000256" key="6">
    <source>
        <dbReference type="ARBA" id="ARBA00023136"/>
    </source>
</evidence>
<evidence type="ECO:0000256" key="7">
    <source>
        <dbReference type="SAM" id="Phobius"/>
    </source>
</evidence>
<evidence type="ECO:0000259" key="8">
    <source>
        <dbReference type="Pfam" id="PF00482"/>
    </source>
</evidence>
<evidence type="ECO:0000256" key="5">
    <source>
        <dbReference type="ARBA" id="ARBA00022989"/>
    </source>
</evidence>
<feature type="domain" description="Type II secretion system protein GspF" evidence="8">
    <location>
        <begin position="38"/>
        <end position="160"/>
    </location>
</feature>
<dbReference type="PRINTS" id="PR00812">
    <property type="entry name" value="BCTERIALGSPF"/>
</dbReference>
<dbReference type="AlphaFoldDB" id="A0A952AI96"/>
<dbReference type="Gene3D" id="1.20.81.30">
    <property type="entry name" value="Type II secretion system (T2SS), domain F"/>
    <property type="match status" value="2"/>
</dbReference>
<feature type="transmembrane region" description="Helical" evidence="7">
    <location>
        <begin position="190"/>
        <end position="210"/>
    </location>
</feature>
<protein>
    <submittedName>
        <fullName evidence="9">Type II secretion system F family protein</fullName>
    </submittedName>
</protein>
<dbReference type="Proteomes" id="UP000781173">
    <property type="component" value="Unassembled WGS sequence"/>
</dbReference>
<keyword evidence="4 7" id="KW-0812">Transmembrane</keyword>
<evidence type="ECO:0000313" key="10">
    <source>
        <dbReference type="Proteomes" id="UP000781173"/>
    </source>
</evidence>
<dbReference type="GO" id="GO:0005886">
    <property type="term" value="C:plasma membrane"/>
    <property type="evidence" value="ECO:0007669"/>
    <property type="project" value="UniProtKB-SubCell"/>
</dbReference>
<evidence type="ECO:0000256" key="1">
    <source>
        <dbReference type="ARBA" id="ARBA00004651"/>
    </source>
</evidence>
<comment type="caution">
    <text evidence="9">The sequence shown here is derived from an EMBL/GenBank/DDBJ whole genome shotgun (WGS) entry which is preliminary data.</text>
</comment>
<evidence type="ECO:0000256" key="4">
    <source>
        <dbReference type="ARBA" id="ARBA00022692"/>
    </source>
</evidence>
<evidence type="ECO:0000256" key="3">
    <source>
        <dbReference type="ARBA" id="ARBA00022475"/>
    </source>
</evidence>
<comment type="subcellular location">
    <subcellularLocation>
        <location evidence="1">Cell membrane</location>
        <topology evidence="1">Multi-pass membrane protein</topology>
    </subcellularLocation>
</comment>
<dbReference type="InterPro" id="IPR018076">
    <property type="entry name" value="T2SS_GspF_dom"/>
</dbReference>
<proteinExistence type="inferred from homology"/>
<evidence type="ECO:0000256" key="2">
    <source>
        <dbReference type="ARBA" id="ARBA00005745"/>
    </source>
</evidence>
<name>A0A952AI96_9BACT</name>
<keyword evidence="6 7" id="KW-0472">Membrane</keyword>
<evidence type="ECO:0000313" key="9">
    <source>
        <dbReference type="EMBL" id="MBW7953228.1"/>
    </source>
</evidence>
<dbReference type="PANTHER" id="PTHR30012:SF0">
    <property type="entry name" value="TYPE II SECRETION SYSTEM PROTEIN F-RELATED"/>
    <property type="match status" value="1"/>
</dbReference>
<gene>
    <name evidence="9" type="ORF">H3C67_00365</name>
</gene>
<feature type="transmembrane region" description="Helical" evidence="7">
    <location>
        <begin position="348"/>
        <end position="372"/>
    </location>
</feature>
<accession>A0A952AI96</accession>
<dbReference type="PANTHER" id="PTHR30012">
    <property type="entry name" value="GENERAL SECRETION PATHWAY PROTEIN"/>
    <property type="match status" value="1"/>
</dbReference>
<dbReference type="Pfam" id="PF00482">
    <property type="entry name" value="T2SSF"/>
    <property type="match status" value="2"/>
</dbReference>
<organism evidence="9 10">
    <name type="scientific">Candidatus Dojkabacteria bacterium</name>
    <dbReference type="NCBI Taxonomy" id="2099670"/>
    <lineage>
        <taxon>Bacteria</taxon>
        <taxon>Candidatus Dojkabacteria</taxon>
    </lineage>
</organism>
<reference evidence="9" key="1">
    <citation type="journal article" date="2022" name="ISME J.">
        <title>A general approach to explore prokaryotic protein glycosylation reveals the unique surface layer modulation of an anammox bacterium.</title>
        <authorList>
            <person name="Pabst M."/>
            <person name="Grouzdev D.S."/>
            <person name="Lawson C.E."/>
            <person name="Kleikamp H.B.C."/>
            <person name="de Ram C."/>
            <person name="Louwen R."/>
            <person name="Lin Y.M."/>
            <person name="Lucker S."/>
            <person name="van Loosdrecht M.C.M."/>
            <person name="Laureni M."/>
        </authorList>
    </citation>
    <scope>NUCLEOTIDE SEQUENCE</scope>
    <source>
        <strain evidence="9">BROCD043</strain>
    </source>
</reference>
<comment type="similarity">
    <text evidence="2">Belongs to the GSP F family.</text>
</comment>
<keyword evidence="5 7" id="KW-1133">Transmembrane helix</keyword>